<evidence type="ECO:0000256" key="2">
    <source>
        <dbReference type="ARBA" id="ARBA00022553"/>
    </source>
</evidence>
<evidence type="ECO:0000259" key="7">
    <source>
        <dbReference type="PROSITE" id="PS51100"/>
    </source>
</evidence>
<accession>A0A0R1HJ92</accession>
<dbReference type="InterPro" id="IPR036095">
    <property type="entry name" value="PTS_EIIB-like_sf"/>
</dbReference>
<keyword evidence="5" id="KW-0598">Phosphotransferase system</keyword>
<evidence type="ECO:0000256" key="3">
    <source>
        <dbReference type="ARBA" id="ARBA00022597"/>
    </source>
</evidence>
<protein>
    <recommendedName>
        <fullName evidence="7">PTS EIIB type-3 domain-containing protein</fullName>
    </recommendedName>
</protein>
<dbReference type="EMBL" id="AZCX01000021">
    <property type="protein sequence ID" value="KRK46734.1"/>
    <property type="molecule type" value="Genomic_DNA"/>
</dbReference>
<keyword evidence="1" id="KW-0813">Transport</keyword>
<reference evidence="8 9" key="1">
    <citation type="journal article" date="2015" name="Genome Announc.">
        <title>Expanding the biotechnology potential of lactobacilli through comparative genomics of 213 strains and associated genera.</title>
        <authorList>
            <person name="Sun Z."/>
            <person name="Harris H.M."/>
            <person name="McCann A."/>
            <person name="Guo C."/>
            <person name="Argimon S."/>
            <person name="Zhang W."/>
            <person name="Yang X."/>
            <person name="Jeffery I.B."/>
            <person name="Cooney J.C."/>
            <person name="Kagawa T.F."/>
            <person name="Liu W."/>
            <person name="Song Y."/>
            <person name="Salvetti E."/>
            <person name="Wrobel A."/>
            <person name="Rasinkangas P."/>
            <person name="Parkhill J."/>
            <person name="Rea M.C."/>
            <person name="O'Sullivan O."/>
            <person name="Ritari J."/>
            <person name="Douillard F.P."/>
            <person name="Paul Ross R."/>
            <person name="Yang R."/>
            <person name="Briner A.E."/>
            <person name="Felis G.E."/>
            <person name="de Vos W.M."/>
            <person name="Barrangou R."/>
            <person name="Klaenhammer T.R."/>
            <person name="Caufield P.W."/>
            <person name="Cui Y."/>
            <person name="Zhang H."/>
            <person name="O'Toole P.W."/>
        </authorList>
    </citation>
    <scope>NUCLEOTIDE SEQUENCE [LARGE SCALE GENOMIC DNA]</scope>
    <source>
        <strain evidence="8 9">JCM 15530</strain>
    </source>
</reference>
<comment type="caution">
    <text evidence="6">Lacks conserved residue(s) required for the propagation of feature annotation.</text>
</comment>
<dbReference type="Gene3D" id="3.40.50.2300">
    <property type="match status" value="1"/>
</dbReference>
<dbReference type="STRING" id="1302272.FC96_GL001391"/>
<dbReference type="Proteomes" id="UP000050911">
    <property type="component" value="Unassembled WGS sequence"/>
</dbReference>
<comment type="caution">
    <text evidence="8">The sequence shown here is derived from an EMBL/GenBank/DDBJ whole genome shotgun (WGS) entry which is preliminary data.</text>
</comment>
<keyword evidence="9" id="KW-1185">Reference proteome</keyword>
<feature type="domain" description="PTS EIIB type-3" evidence="7">
    <location>
        <begin position="1"/>
        <end position="59"/>
    </location>
</feature>
<evidence type="ECO:0000256" key="4">
    <source>
        <dbReference type="ARBA" id="ARBA00022679"/>
    </source>
</evidence>
<dbReference type="InterPro" id="IPR013012">
    <property type="entry name" value="PTS_EIIB_3"/>
</dbReference>
<dbReference type="PROSITE" id="PS51100">
    <property type="entry name" value="PTS_EIIB_TYPE_3"/>
    <property type="match status" value="1"/>
</dbReference>
<keyword evidence="2" id="KW-0597">Phosphoprotein</keyword>
<evidence type="ECO:0000313" key="9">
    <source>
        <dbReference type="Proteomes" id="UP000050911"/>
    </source>
</evidence>
<keyword evidence="3" id="KW-0762">Sugar transport</keyword>
<keyword evidence="4" id="KW-0808">Transferase</keyword>
<dbReference type="PATRIC" id="fig|1302272.5.peg.1401"/>
<dbReference type="SUPFAM" id="SSF52794">
    <property type="entry name" value="PTS system IIB component-like"/>
    <property type="match status" value="1"/>
</dbReference>
<proteinExistence type="predicted"/>
<dbReference type="GO" id="GO:0008982">
    <property type="term" value="F:protein-N(PI)-phosphohistidine-sugar phosphotransferase activity"/>
    <property type="evidence" value="ECO:0007669"/>
    <property type="project" value="InterPro"/>
</dbReference>
<sequence length="59" mass="6704">MEEAMTDADLVLVAPQVTYKYDQLKQLNSRVEKIPDDVYGWLNGENLVKFALSELASNE</sequence>
<dbReference type="GO" id="GO:0009401">
    <property type="term" value="P:phosphoenolpyruvate-dependent sugar phosphotransferase system"/>
    <property type="evidence" value="ECO:0007669"/>
    <property type="project" value="UniProtKB-KW"/>
</dbReference>
<organism evidence="8 9">
    <name type="scientific">Secundilactobacillus kimchicus JCM 15530</name>
    <dbReference type="NCBI Taxonomy" id="1302272"/>
    <lineage>
        <taxon>Bacteria</taxon>
        <taxon>Bacillati</taxon>
        <taxon>Bacillota</taxon>
        <taxon>Bacilli</taxon>
        <taxon>Lactobacillales</taxon>
        <taxon>Lactobacillaceae</taxon>
        <taxon>Secundilactobacillus</taxon>
    </lineage>
</organism>
<evidence type="ECO:0000256" key="1">
    <source>
        <dbReference type="ARBA" id="ARBA00022448"/>
    </source>
</evidence>
<evidence type="ECO:0000313" key="8">
    <source>
        <dbReference type="EMBL" id="KRK46734.1"/>
    </source>
</evidence>
<dbReference type="AlphaFoldDB" id="A0A0R1HJ92"/>
<gene>
    <name evidence="8" type="ORF">FC96_GL001391</name>
</gene>
<name>A0A0R1HJ92_9LACO</name>
<evidence type="ECO:0000256" key="6">
    <source>
        <dbReference type="PROSITE-ProRule" id="PRU00423"/>
    </source>
</evidence>
<evidence type="ECO:0000256" key="5">
    <source>
        <dbReference type="ARBA" id="ARBA00022683"/>
    </source>
</evidence>